<dbReference type="SUPFAM" id="SSF51905">
    <property type="entry name" value="FAD/NAD(P)-binding domain"/>
    <property type="match status" value="1"/>
</dbReference>
<comment type="caution">
    <text evidence="5">The sequence shown here is derived from an EMBL/GenBank/DDBJ whole genome shotgun (WGS) entry which is preliminary data.</text>
</comment>
<dbReference type="EMBL" id="JAVDBT010000029">
    <property type="protein sequence ID" value="MDQ2068202.1"/>
    <property type="molecule type" value="Genomic_DNA"/>
</dbReference>
<dbReference type="InterPro" id="IPR001613">
    <property type="entry name" value="Flavin_amine_oxidase"/>
</dbReference>
<dbReference type="Gene3D" id="3.50.50.60">
    <property type="entry name" value="FAD/NAD(P)-binding domain"/>
    <property type="match status" value="1"/>
</dbReference>
<comment type="cofactor">
    <cofactor evidence="1">
        <name>FAD</name>
        <dbReference type="ChEBI" id="CHEBI:57692"/>
    </cofactor>
</comment>
<evidence type="ECO:0000259" key="4">
    <source>
        <dbReference type="Pfam" id="PF01593"/>
    </source>
</evidence>
<proteinExistence type="inferred from homology"/>
<feature type="domain" description="Amine oxidase" evidence="4">
    <location>
        <begin position="16"/>
        <end position="448"/>
    </location>
</feature>
<dbReference type="Gene3D" id="3.90.660.10">
    <property type="match status" value="1"/>
</dbReference>
<dbReference type="InterPro" id="IPR050703">
    <property type="entry name" value="Flavin_MAO"/>
</dbReference>
<dbReference type="PANTHER" id="PTHR43563:SF1">
    <property type="entry name" value="AMINE OXIDASE [FLAVIN-CONTAINING] B"/>
    <property type="match status" value="1"/>
</dbReference>
<gene>
    <name evidence="5" type="ORF">Q9295_17695</name>
</gene>
<organism evidence="5 6">
    <name type="scientific">Pseudogemmobacter lacusdianii</name>
    <dbReference type="NCBI Taxonomy" id="3069608"/>
    <lineage>
        <taxon>Bacteria</taxon>
        <taxon>Pseudomonadati</taxon>
        <taxon>Pseudomonadota</taxon>
        <taxon>Alphaproteobacteria</taxon>
        <taxon>Rhodobacterales</taxon>
        <taxon>Paracoccaceae</taxon>
        <taxon>Pseudogemmobacter</taxon>
    </lineage>
</organism>
<evidence type="ECO:0000313" key="5">
    <source>
        <dbReference type="EMBL" id="MDQ2068202.1"/>
    </source>
</evidence>
<evidence type="ECO:0000256" key="3">
    <source>
        <dbReference type="ARBA" id="ARBA00023002"/>
    </source>
</evidence>
<evidence type="ECO:0000256" key="1">
    <source>
        <dbReference type="ARBA" id="ARBA00001974"/>
    </source>
</evidence>
<sequence length="453" mass="49159">MKTTVRRETVVIGGGLSGLYAALKLKEAGRSVAVLEARDRVGGLTLSPESEVLGRRVDLGGQWVSQHHKRIYPLVQRYSVPCVKQFATGERVCLHEDQTHRGPMGTIPGMNEADWAEYSEAFNTLYKVFDALPANPWEGELAAKLDLMTYDSWVREMLPPGMARNALLRLPGAYYGVMPEEVSALELIQKLRGCGGPRFMSDVETGGMSEHLWGSQLVSLGMAGELGKDVFLNAPALRVEWSETGVVVESDNLRVEAERAIFACAPAMINQIRFSPSLPNARRLLHQRFPNGRNSKAVVVYDRAFWRDKGLNGHVISTSGAVTAALDISGPEPTHGVMIALFSGKAALHIDPLDEAGRREAVLKVLAQALGPEALNPLEFRLQVWADEEWSAGASSPFLVPGQLTAYGPELRAPVGPLHWAGTHMATEFRGYMEGALAAGEAAAGQILSVAND</sequence>
<evidence type="ECO:0000313" key="6">
    <source>
        <dbReference type="Proteomes" id="UP001239680"/>
    </source>
</evidence>
<reference evidence="5 6" key="1">
    <citation type="submission" date="2023-08" db="EMBL/GenBank/DDBJ databases">
        <title>Characterization of two Paracoccaceae strains isolated from Phycosphere and proposal of Xinfangfangia lacusdiani sp. nov.</title>
        <authorList>
            <person name="Deng Y."/>
            <person name="Zhang Y.Q."/>
        </authorList>
    </citation>
    <scope>NUCLEOTIDE SEQUENCE [LARGE SCALE GENOMIC DNA]</scope>
    <source>
        <strain evidence="5 6">CPCC 101601</strain>
    </source>
</reference>
<dbReference type="PRINTS" id="PR00757">
    <property type="entry name" value="AMINEOXDASEF"/>
</dbReference>
<dbReference type="PANTHER" id="PTHR43563">
    <property type="entry name" value="AMINE OXIDASE"/>
    <property type="match status" value="1"/>
</dbReference>
<dbReference type="Gene3D" id="1.10.405.10">
    <property type="entry name" value="Guanine Nucleotide Dissociation Inhibitor, domain 1"/>
    <property type="match status" value="1"/>
</dbReference>
<keyword evidence="6" id="KW-1185">Reference proteome</keyword>
<name>A0ABU0W2F4_9RHOB</name>
<accession>A0ABU0W2F4</accession>
<dbReference type="InterPro" id="IPR036188">
    <property type="entry name" value="FAD/NAD-bd_sf"/>
</dbReference>
<comment type="similarity">
    <text evidence="2">Belongs to the flavin monoamine oxidase family.</text>
</comment>
<dbReference type="RefSeq" id="WP_306681914.1">
    <property type="nucleotide sequence ID" value="NZ_JAVDBT010000029.1"/>
</dbReference>
<dbReference type="Pfam" id="PF01593">
    <property type="entry name" value="Amino_oxidase"/>
    <property type="match status" value="1"/>
</dbReference>
<evidence type="ECO:0000256" key="2">
    <source>
        <dbReference type="ARBA" id="ARBA00005995"/>
    </source>
</evidence>
<protein>
    <submittedName>
        <fullName evidence="5">FAD-dependent oxidoreductase</fullName>
    </submittedName>
</protein>
<dbReference type="Proteomes" id="UP001239680">
    <property type="component" value="Unassembled WGS sequence"/>
</dbReference>
<keyword evidence="3" id="KW-0560">Oxidoreductase</keyword>
<dbReference type="InterPro" id="IPR002937">
    <property type="entry name" value="Amino_oxidase"/>
</dbReference>
<dbReference type="SUPFAM" id="SSF54373">
    <property type="entry name" value="FAD-linked reductases, C-terminal domain"/>
    <property type="match status" value="1"/>
</dbReference>